<reference evidence="2" key="1">
    <citation type="submission" date="2022-11" db="UniProtKB">
        <authorList>
            <consortium name="WormBaseParasite"/>
        </authorList>
    </citation>
    <scope>IDENTIFICATION</scope>
</reference>
<evidence type="ECO:0000313" key="1">
    <source>
        <dbReference type="Proteomes" id="UP000887576"/>
    </source>
</evidence>
<organism evidence="1 2">
    <name type="scientific">Panagrolaimus sp. JU765</name>
    <dbReference type="NCBI Taxonomy" id="591449"/>
    <lineage>
        <taxon>Eukaryota</taxon>
        <taxon>Metazoa</taxon>
        <taxon>Ecdysozoa</taxon>
        <taxon>Nematoda</taxon>
        <taxon>Chromadorea</taxon>
        <taxon>Rhabditida</taxon>
        <taxon>Tylenchina</taxon>
        <taxon>Panagrolaimomorpha</taxon>
        <taxon>Panagrolaimoidea</taxon>
        <taxon>Panagrolaimidae</taxon>
        <taxon>Panagrolaimus</taxon>
    </lineage>
</organism>
<name>A0AC34Q9A1_9BILA</name>
<dbReference type="Proteomes" id="UP000887576">
    <property type="component" value="Unplaced"/>
</dbReference>
<dbReference type="WBParaSite" id="JU765_v2.g14196.t1">
    <property type="protein sequence ID" value="JU765_v2.g14196.t1"/>
    <property type="gene ID" value="JU765_v2.g14196"/>
</dbReference>
<protein>
    <submittedName>
        <fullName evidence="2">FYVE-type domain-containing protein</fullName>
    </submittedName>
</protein>
<evidence type="ECO:0000313" key="2">
    <source>
        <dbReference type="WBParaSite" id="JU765_v2.g14196.t1"/>
    </source>
</evidence>
<proteinExistence type="predicted"/>
<accession>A0AC34Q9A1</accession>
<sequence length="420" mass="48739">MYVGKTQKFGIKPLKYITFVLSFNMYKGSWNNNWVISYFIVDDVELTGCHRSLRDFFTEERDRCVNYNVTETNKLIMRLDKLMSDRPPDIERKILDFEKDTVPWVADSVPACQLCAVKFHLVRRRHHCRLCGSVVCKSCTLFLSLDVARKLLDPNIIPKDELTFRICTKCDKLLQRRSQAIESVQSLFIFKDLYEKLCQLLIEASNLAPSYKRMVTSLQNGESLYTLDAAINLRKKLVAIQHEIQTLIERIENWGLNDDPMAERPTPREFILRSNIRYISLISLKESFQDLSEPPSLEEYKQLQIKYREKLRFSDSFSTNSLGGDRVSNKKVNHRPPAIKTSASFSGIKAEDGWTPEPVIRHNPFTNDEEMDPLQQQYLILKNFLKQAAESGRLEEIEILEKNIVAIEDELGRMNLTVPS</sequence>